<evidence type="ECO:0000256" key="5">
    <source>
        <dbReference type="PIRSR" id="PIRSR006386-1"/>
    </source>
</evidence>
<dbReference type="Proteomes" id="UP000813385">
    <property type="component" value="Unassembled WGS sequence"/>
</dbReference>
<feature type="active site" description="Nucleophile" evidence="5">
    <location>
        <position position="12"/>
    </location>
</feature>
<gene>
    <name evidence="7" type="ORF">B0T11DRAFT_288723</name>
</gene>
<dbReference type="Pfam" id="PF01323">
    <property type="entry name" value="DSBA"/>
    <property type="match status" value="1"/>
</dbReference>
<dbReference type="AlphaFoldDB" id="A0A8K0TFN9"/>
<dbReference type="EC" id="2.5.1.18" evidence="4"/>
<organism evidence="7 8">
    <name type="scientific">Plectosphaerella cucumerina</name>
    <dbReference type="NCBI Taxonomy" id="40658"/>
    <lineage>
        <taxon>Eukaryota</taxon>
        <taxon>Fungi</taxon>
        <taxon>Dikarya</taxon>
        <taxon>Ascomycota</taxon>
        <taxon>Pezizomycotina</taxon>
        <taxon>Sordariomycetes</taxon>
        <taxon>Hypocreomycetidae</taxon>
        <taxon>Glomerellales</taxon>
        <taxon>Plectosphaerellaceae</taxon>
        <taxon>Plectosphaerella</taxon>
    </lineage>
</organism>
<dbReference type="EMBL" id="JAGPXD010000005">
    <property type="protein sequence ID" value="KAH7354479.1"/>
    <property type="molecule type" value="Genomic_DNA"/>
</dbReference>
<proteinExistence type="inferred from homology"/>
<evidence type="ECO:0000256" key="4">
    <source>
        <dbReference type="PIRNR" id="PIRNR006386"/>
    </source>
</evidence>
<evidence type="ECO:0000256" key="1">
    <source>
        <dbReference type="ARBA" id="ARBA00006494"/>
    </source>
</evidence>
<protein>
    <recommendedName>
        <fullName evidence="4">Glutathione S-transferase kappa</fullName>
        <ecNumber evidence="4">2.5.1.18</ecNumber>
    </recommendedName>
</protein>
<dbReference type="GO" id="GO:0005739">
    <property type="term" value="C:mitochondrion"/>
    <property type="evidence" value="ECO:0007669"/>
    <property type="project" value="TreeGrafter"/>
</dbReference>
<comment type="caution">
    <text evidence="7">The sequence shown here is derived from an EMBL/GenBank/DDBJ whole genome shotgun (WGS) entry which is preliminary data.</text>
</comment>
<dbReference type="GO" id="GO:0004602">
    <property type="term" value="F:glutathione peroxidase activity"/>
    <property type="evidence" value="ECO:0007669"/>
    <property type="project" value="TreeGrafter"/>
</dbReference>
<dbReference type="GO" id="GO:0004364">
    <property type="term" value="F:glutathione transferase activity"/>
    <property type="evidence" value="ECO:0007669"/>
    <property type="project" value="UniProtKB-UniRule"/>
</dbReference>
<reference evidence="7" key="1">
    <citation type="journal article" date="2021" name="Nat. Commun.">
        <title>Genetic determinants of endophytism in the Arabidopsis root mycobiome.</title>
        <authorList>
            <person name="Mesny F."/>
            <person name="Miyauchi S."/>
            <person name="Thiergart T."/>
            <person name="Pickel B."/>
            <person name="Atanasova L."/>
            <person name="Karlsson M."/>
            <person name="Huettel B."/>
            <person name="Barry K.W."/>
            <person name="Haridas S."/>
            <person name="Chen C."/>
            <person name="Bauer D."/>
            <person name="Andreopoulos W."/>
            <person name="Pangilinan J."/>
            <person name="LaButti K."/>
            <person name="Riley R."/>
            <person name="Lipzen A."/>
            <person name="Clum A."/>
            <person name="Drula E."/>
            <person name="Henrissat B."/>
            <person name="Kohler A."/>
            <person name="Grigoriev I.V."/>
            <person name="Martin F.M."/>
            <person name="Hacquard S."/>
        </authorList>
    </citation>
    <scope>NUCLEOTIDE SEQUENCE</scope>
    <source>
        <strain evidence="7">MPI-CAGE-AT-0016</strain>
    </source>
</reference>
<dbReference type="PIRSF" id="PIRSF006386">
    <property type="entry name" value="HCCAis_GSTk"/>
    <property type="match status" value="1"/>
</dbReference>
<keyword evidence="2 4" id="KW-0808">Transferase</keyword>
<evidence type="ECO:0000313" key="7">
    <source>
        <dbReference type="EMBL" id="KAH7354479.1"/>
    </source>
</evidence>
<dbReference type="Gene3D" id="3.40.30.10">
    <property type="entry name" value="Glutaredoxin"/>
    <property type="match status" value="1"/>
</dbReference>
<evidence type="ECO:0000313" key="8">
    <source>
        <dbReference type="Proteomes" id="UP000813385"/>
    </source>
</evidence>
<evidence type="ECO:0000259" key="6">
    <source>
        <dbReference type="Pfam" id="PF01323"/>
    </source>
</evidence>
<dbReference type="PANTHER" id="PTHR42943:SF13">
    <property type="entry name" value="GLUTATHIONE S-TRANSFERASE KAPPA-RELATED"/>
    <property type="match status" value="1"/>
</dbReference>
<evidence type="ECO:0000256" key="2">
    <source>
        <dbReference type="ARBA" id="ARBA00022679"/>
    </source>
</evidence>
<feature type="domain" description="DSBA-like thioredoxin" evidence="6">
    <location>
        <begin position="3"/>
        <end position="210"/>
    </location>
</feature>
<name>A0A8K0TFN9_9PEZI</name>
<dbReference type="PANTHER" id="PTHR42943">
    <property type="entry name" value="GLUTATHIONE S-TRANSFERASE KAPPA"/>
    <property type="match status" value="1"/>
</dbReference>
<dbReference type="FunFam" id="3.40.30.10:FF:000096">
    <property type="entry name" value="Glutathione S-transferase kappa"/>
    <property type="match status" value="1"/>
</dbReference>
<dbReference type="InterPro" id="IPR036249">
    <property type="entry name" value="Thioredoxin-like_sf"/>
</dbReference>
<evidence type="ECO:0000256" key="3">
    <source>
        <dbReference type="ARBA" id="ARBA00047960"/>
    </source>
</evidence>
<dbReference type="InterPro" id="IPR014440">
    <property type="entry name" value="HCCAis_GSTk"/>
</dbReference>
<dbReference type="InterPro" id="IPR001853">
    <property type="entry name" value="DSBA-like_thioredoxin_dom"/>
</dbReference>
<dbReference type="GO" id="GO:0006749">
    <property type="term" value="P:glutathione metabolic process"/>
    <property type="evidence" value="ECO:0007669"/>
    <property type="project" value="TreeGrafter"/>
</dbReference>
<comment type="similarity">
    <text evidence="1 4">Belongs to the GST superfamily. Kappa family.</text>
</comment>
<sequence>MATIKAYIDVASFYSYTAFTELTQLKPTLEAHGVTIDLVPVLIGAINVGSGNKPPWTLPAKALYLPHDSRRSAARLGLNNIRTPDDLMAMGMTVLPLRALHHIKATRPESVYLAVWARLFALFWTPPNAKLTLPDVLADALANVPGENNKKLFTKDDVAEIMTAAASPKMKDALKKATQEALDRGAYGAPWLWVTNAQGDSEPFFGSDRFGHVFRFLGLPFRDITLLPPQDAKL</sequence>
<accession>A0A8K0TFN9</accession>
<keyword evidence="8" id="KW-1185">Reference proteome</keyword>
<dbReference type="InterPro" id="IPR051924">
    <property type="entry name" value="GST_Kappa/NadH"/>
</dbReference>
<dbReference type="GO" id="GO:0005777">
    <property type="term" value="C:peroxisome"/>
    <property type="evidence" value="ECO:0007669"/>
    <property type="project" value="TreeGrafter"/>
</dbReference>
<dbReference type="SUPFAM" id="SSF52833">
    <property type="entry name" value="Thioredoxin-like"/>
    <property type="match status" value="1"/>
</dbReference>
<comment type="catalytic activity">
    <reaction evidence="3 4">
        <text>RX + glutathione = an S-substituted glutathione + a halide anion + H(+)</text>
        <dbReference type="Rhea" id="RHEA:16437"/>
        <dbReference type="ChEBI" id="CHEBI:15378"/>
        <dbReference type="ChEBI" id="CHEBI:16042"/>
        <dbReference type="ChEBI" id="CHEBI:17792"/>
        <dbReference type="ChEBI" id="CHEBI:57925"/>
        <dbReference type="ChEBI" id="CHEBI:90779"/>
        <dbReference type="EC" id="2.5.1.18"/>
    </reaction>
</comment>
<dbReference type="OrthoDB" id="4664297at2759"/>